<feature type="domain" description="AB hydrolase-1" evidence="1">
    <location>
        <begin position="40"/>
        <end position="130"/>
    </location>
</feature>
<dbReference type="GO" id="GO:0003824">
    <property type="term" value="F:catalytic activity"/>
    <property type="evidence" value="ECO:0007669"/>
    <property type="project" value="InterPro"/>
</dbReference>
<dbReference type="InterPro" id="IPR000639">
    <property type="entry name" value="Epox_hydrolase-like"/>
</dbReference>
<dbReference type="Pfam" id="PF00561">
    <property type="entry name" value="Abhydrolase_1"/>
    <property type="match status" value="1"/>
</dbReference>
<dbReference type="SUPFAM" id="SSF53474">
    <property type="entry name" value="alpha/beta-Hydrolases"/>
    <property type="match status" value="1"/>
</dbReference>
<dbReference type="InterPro" id="IPR029058">
    <property type="entry name" value="AB_hydrolase_fold"/>
</dbReference>
<dbReference type="GeneID" id="54356964"/>
<dbReference type="InterPro" id="IPR050266">
    <property type="entry name" value="AB_hydrolase_sf"/>
</dbReference>
<keyword evidence="2" id="KW-1185">Reference proteome</keyword>
<dbReference type="PRINTS" id="PR00412">
    <property type="entry name" value="EPOXHYDRLASE"/>
</dbReference>
<dbReference type="AlphaFoldDB" id="A0A6J3MG20"/>
<gene>
    <name evidence="3" type="ORF">K489DRAFT_1446</name>
</gene>
<reference evidence="3" key="1">
    <citation type="submission" date="2020-01" db="EMBL/GenBank/DDBJ databases">
        <authorList>
            <consortium name="DOE Joint Genome Institute"/>
            <person name="Haridas S."/>
            <person name="Albert R."/>
            <person name="Binder M."/>
            <person name="Bloem J."/>
            <person name="Labutti K."/>
            <person name="Salamov A."/>
            <person name="Andreopoulos B."/>
            <person name="Baker S.E."/>
            <person name="Barry K."/>
            <person name="Bills G."/>
            <person name="Bluhm B.H."/>
            <person name="Cannon C."/>
            <person name="Castanera R."/>
            <person name="Culley D.E."/>
            <person name="Daum C."/>
            <person name="Ezra D."/>
            <person name="Gonzalez J.B."/>
            <person name="Henrissat B."/>
            <person name="Kuo A."/>
            <person name="Liang C."/>
            <person name="Lipzen A."/>
            <person name="Lutzoni F."/>
            <person name="Magnuson J."/>
            <person name="Mondo S."/>
            <person name="Nolan M."/>
            <person name="Ohm R."/>
            <person name="Pangilinan J."/>
            <person name="Park H.-J."/>
            <person name="Ramirez L."/>
            <person name="Alfaro M."/>
            <person name="Sun H."/>
            <person name="Tritt A."/>
            <person name="Yoshinaga Y."/>
            <person name="Zwiers L.-H."/>
            <person name="Turgeon B.G."/>
            <person name="Goodwin S.B."/>
            <person name="Spatafora J.W."/>
            <person name="Crous P.W."/>
            <person name="Grigoriev I.V."/>
        </authorList>
    </citation>
    <scope>NUCLEOTIDE SEQUENCE</scope>
    <source>
        <strain evidence="3">CBS 342.82</strain>
    </source>
</reference>
<dbReference type="InterPro" id="IPR000073">
    <property type="entry name" value="AB_hydrolase_1"/>
</dbReference>
<organism evidence="3">
    <name type="scientific">Dissoconium aciculare CBS 342.82</name>
    <dbReference type="NCBI Taxonomy" id="1314786"/>
    <lineage>
        <taxon>Eukaryota</taxon>
        <taxon>Fungi</taxon>
        <taxon>Dikarya</taxon>
        <taxon>Ascomycota</taxon>
        <taxon>Pezizomycotina</taxon>
        <taxon>Dothideomycetes</taxon>
        <taxon>Dothideomycetidae</taxon>
        <taxon>Mycosphaerellales</taxon>
        <taxon>Dissoconiaceae</taxon>
        <taxon>Dissoconium</taxon>
    </lineage>
</organism>
<reference evidence="3" key="2">
    <citation type="submission" date="2020-04" db="EMBL/GenBank/DDBJ databases">
        <authorList>
            <consortium name="NCBI Genome Project"/>
        </authorList>
    </citation>
    <scope>NUCLEOTIDE SEQUENCE</scope>
    <source>
        <strain evidence="3">CBS 342.82</strain>
    </source>
</reference>
<dbReference type="Gene3D" id="3.40.50.1820">
    <property type="entry name" value="alpha/beta hydrolase"/>
    <property type="match status" value="1"/>
</dbReference>
<evidence type="ECO:0000259" key="1">
    <source>
        <dbReference type="Pfam" id="PF00561"/>
    </source>
</evidence>
<proteinExistence type="predicted"/>
<evidence type="ECO:0000313" key="2">
    <source>
        <dbReference type="Proteomes" id="UP000504637"/>
    </source>
</evidence>
<dbReference type="OrthoDB" id="408373at2759"/>
<dbReference type="GO" id="GO:0016020">
    <property type="term" value="C:membrane"/>
    <property type="evidence" value="ECO:0007669"/>
    <property type="project" value="TreeGrafter"/>
</dbReference>
<evidence type="ECO:0000313" key="3">
    <source>
        <dbReference type="RefSeq" id="XP_033463962.1"/>
    </source>
</evidence>
<dbReference type="PANTHER" id="PTHR43798">
    <property type="entry name" value="MONOACYLGLYCEROL LIPASE"/>
    <property type="match status" value="1"/>
</dbReference>
<reference evidence="3" key="3">
    <citation type="submission" date="2025-08" db="UniProtKB">
        <authorList>
            <consortium name="RefSeq"/>
        </authorList>
    </citation>
    <scope>IDENTIFICATION</scope>
    <source>
        <strain evidence="3">CBS 342.82</strain>
    </source>
</reference>
<accession>A0A6J3MG20</accession>
<protein>
    <submittedName>
        <fullName evidence="3">Alpha/beta-hydrolase</fullName>
    </submittedName>
</protein>
<dbReference type="RefSeq" id="XP_033463962.1">
    <property type="nucleotide sequence ID" value="XM_033599165.1"/>
</dbReference>
<dbReference type="PANTHER" id="PTHR43798:SF33">
    <property type="entry name" value="HYDROLASE, PUTATIVE (AFU_ORTHOLOGUE AFUA_2G14860)-RELATED"/>
    <property type="match status" value="1"/>
</dbReference>
<sequence>MSTEPNLKTLHPWLQENTTPVGSTGGTVKSFSHDLGDNGPILCAVHGWPQSSYMWRHVLPSLRPRISLFVPEIPGYGFSSPPAAYDKRTVGALILSALRTTFGSSRPIIWCGHDRGARIGHRLLVDHSNPSSSSPKDQDNTNHNEILSAIIIDIVPTLRQWQSFSHPAASRAYFHWPFLALPHAADMILAMGGANFTRMNLRNALGENPAGRAGFEADGAVEVYCRQFDDPECVRGACADYAAAAGEDVDLQMRDMEQPGGGGGGGGGRNVIRVPTMVIYSARNLGRMHDVPGAWEGWIDAGVEARFVGVGDGHGHYLPEEASDLVAERILEWIERTAGGKGEGK</sequence>
<dbReference type="Proteomes" id="UP000504637">
    <property type="component" value="Unplaced"/>
</dbReference>
<name>A0A6J3MG20_9PEZI</name>